<protein>
    <submittedName>
        <fullName evidence="1">Uncharacterized protein</fullName>
    </submittedName>
</protein>
<sequence>MSLLFEQINDNLSSRPTYLESYKKVSQYVYNHYVTFPDSFGSLSLLITFIISDLIELKLSEKYLLCQRIRDSSKSDNDISMNVASHCLLLSRKNVSQKGLILIEEPSFILPVLLIGESLKNSLTFYKNLCDYSSTNCYQFHKGRLDLFLLEVIKVFQKGDTLQFDDNSFKIDFGEDFVDDLIFPMLSHIMNFGCNFETLQKVTEINMTAESKYGDQLLNLITMTLCEKQRISKITHIFCKESKALTFDLTTDFSCGFSFSCWVFFDKVYSEVSCSQCTIFSLIFSEGYGDGISCFLSGTSLHAILFSRFGTSSSSIVLCPNFPSNQWTLITLSVRPRGDENAQIGFSINAEKSLAFLVRDAISKGSSNVRIGGMRKLNTKKSKIIANTLCKLGPFRLVQYSKQIKQEMVEMYSRPESMNGDLIPLSNIEEIEDKESVLSVVRSKKFLSDCLLKLFSLSEKRNGEFIVRLLDILRFSDFKNSQELIRCFSSYLSQSAKILPFRVFSCCSDIYESTKDVNFLCRVVFNLELWLETSQTICSRCLQQLTAVSQNFASIVFSFYNFRFLLSVFRKSVENKEKDFASCQKILFNCVQFKGLTDSDSISLAGHIAMSCLEGREKLTIFFLQTLQGICDFISDKILFKITSILSKTFKESKSVASSFYVISVLTMILEKRIGNDVKTDNDDDESIFDAEDCLFLLQSSLAFPDDQFGKELNDKLLENCQDQPLLIHFILKISSILEIKPDFSVFYEKNFSFSDKATKVNFWPLWATKYASLFSEEGSNLIFRLFISKPSQNLSDLILTFFSFYGLPGHKGLSVFVQLCSKHLTSSHDRQLISSIVSRTASILCLSRDSHSYQILSLFENSEFKQTLAKQETDKLNTEDEIFGCLKKGLCLRSPSPPFSSLVISLNSSFQAIPAQLAEFCRFSLALHTKGGISASRSLCGCAQSVYSYSMNDYNAHCLPKVNKLFQRYTKIINESSLIKDGILKATHDIIRLDEFDRNENILASNTLKDYGLSLVQSQ</sequence>
<dbReference type="KEGG" id="tva:4761733"/>
<dbReference type="EMBL" id="DS113491">
    <property type="protein sequence ID" value="EAY03885.1"/>
    <property type="molecule type" value="Genomic_DNA"/>
</dbReference>
<reference evidence="1" key="1">
    <citation type="submission" date="2006-10" db="EMBL/GenBank/DDBJ databases">
        <authorList>
            <person name="Amadeo P."/>
            <person name="Zhao Q."/>
            <person name="Wortman J."/>
            <person name="Fraser-Liggett C."/>
            <person name="Carlton J."/>
        </authorList>
    </citation>
    <scope>NUCLEOTIDE SEQUENCE</scope>
    <source>
        <strain evidence="1">G3</strain>
    </source>
</reference>
<accession>A2ETZ7</accession>
<dbReference type="RefSeq" id="XP_001316108.1">
    <property type="nucleotide sequence ID" value="XM_001316073.1"/>
</dbReference>
<name>A2ETZ7_TRIV3</name>
<dbReference type="VEuPathDB" id="TrichDB:TVAGG3_0235140"/>
<reference evidence="1" key="2">
    <citation type="journal article" date="2007" name="Science">
        <title>Draft genome sequence of the sexually transmitted pathogen Trichomonas vaginalis.</title>
        <authorList>
            <person name="Carlton J.M."/>
            <person name="Hirt R.P."/>
            <person name="Silva J.C."/>
            <person name="Delcher A.L."/>
            <person name="Schatz M."/>
            <person name="Zhao Q."/>
            <person name="Wortman J.R."/>
            <person name="Bidwell S.L."/>
            <person name="Alsmark U.C.M."/>
            <person name="Besteiro S."/>
            <person name="Sicheritz-Ponten T."/>
            <person name="Noel C.J."/>
            <person name="Dacks J.B."/>
            <person name="Foster P.G."/>
            <person name="Simillion C."/>
            <person name="Van de Peer Y."/>
            <person name="Miranda-Saavedra D."/>
            <person name="Barton G.J."/>
            <person name="Westrop G.D."/>
            <person name="Mueller S."/>
            <person name="Dessi D."/>
            <person name="Fiori P.L."/>
            <person name="Ren Q."/>
            <person name="Paulsen I."/>
            <person name="Zhang H."/>
            <person name="Bastida-Corcuera F.D."/>
            <person name="Simoes-Barbosa A."/>
            <person name="Brown M.T."/>
            <person name="Hayes R.D."/>
            <person name="Mukherjee M."/>
            <person name="Okumura C.Y."/>
            <person name="Schneider R."/>
            <person name="Smith A.J."/>
            <person name="Vanacova S."/>
            <person name="Villalvazo M."/>
            <person name="Haas B.J."/>
            <person name="Pertea M."/>
            <person name="Feldblyum T.V."/>
            <person name="Utterback T.R."/>
            <person name="Shu C.L."/>
            <person name="Osoegawa K."/>
            <person name="de Jong P.J."/>
            <person name="Hrdy I."/>
            <person name="Horvathova L."/>
            <person name="Zubacova Z."/>
            <person name="Dolezal P."/>
            <person name="Malik S.B."/>
            <person name="Logsdon J.M. Jr."/>
            <person name="Henze K."/>
            <person name="Gupta A."/>
            <person name="Wang C.C."/>
            <person name="Dunne R.L."/>
            <person name="Upcroft J.A."/>
            <person name="Upcroft P."/>
            <person name="White O."/>
            <person name="Salzberg S.L."/>
            <person name="Tang P."/>
            <person name="Chiu C.-H."/>
            <person name="Lee Y.-S."/>
            <person name="Embley T.M."/>
            <person name="Coombs G.H."/>
            <person name="Mottram J.C."/>
            <person name="Tachezy J."/>
            <person name="Fraser-Liggett C.M."/>
            <person name="Johnson P.J."/>
        </authorList>
    </citation>
    <scope>NUCLEOTIDE SEQUENCE [LARGE SCALE GENOMIC DNA]</scope>
    <source>
        <strain evidence="1">G3</strain>
    </source>
</reference>
<evidence type="ECO:0000313" key="1">
    <source>
        <dbReference type="EMBL" id="EAY03885.1"/>
    </source>
</evidence>
<keyword evidence="2" id="KW-1185">Reference proteome</keyword>
<dbReference type="AlphaFoldDB" id="A2ETZ7"/>
<proteinExistence type="predicted"/>
<organism evidence="1 2">
    <name type="scientific">Trichomonas vaginalis (strain ATCC PRA-98 / G3)</name>
    <dbReference type="NCBI Taxonomy" id="412133"/>
    <lineage>
        <taxon>Eukaryota</taxon>
        <taxon>Metamonada</taxon>
        <taxon>Parabasalia</taxon>
        <taxon>Trichomonadida</taxon>
        <taxon>Trichomonadidae</taxon>
        <taxon>Trichomonas</taxon>
    </lineage>
</organism>
<dbReference type="InParanoid" id="A2ETZ7"/>
<gene>
    <name evidence="1" type="ORF">TVAG_443730</name>
</gene>
<dbReference type="VEuPathDB" id="TrichDB:TVAG_443730"/>
<dbReference type="Proteomes" id="UP000001542">
    <property type="component" value="Unassembled WGS sequence"/>
</dbReference>
<evidence type="ECO:0000313" key="2">
    <source>
        <dbReference type="Proteomes" id="UP000001542"/>
    </source>
</evidence>